<dbReference type="InterPro" id="IPR013762">
    <property type="entry name" value="Integrase-like_cat_sf"/>
</dbReference>
<dbReference type="PROSITE" id="PS51898">
    <property type="entry name" value="TYR_RECOMBINASE"/>
    <property type="match status" value="1"/>
</dbReference>
<dbReference type="InterPro" id="IPR010998">
    <property type="entry name" value="Integrase_recombinase_N"/>
</dbReference>
<dbReference type="Pfam" id="PF14659">
    <property type="entry name" value="Phage_int_SAM_3"/>
    <property type="match status" value="1"/>
</dbReference>
<sequence>MSFKEAYEEWKIYVLKRHKKQGFITIHHDFNKHILPYFINKNINELTKLDILDWQNKILDKNFSNNFNAKLYYVFNDFIKYCLYCSYLPENILSEVGSFKKKIEFKNHTTYTLRQFRKFRLYLNNFVIKQFFNFMYFYGTRPGEAMALRFLDIKYNYIYIRHSIHRKGNRELDTPKNQSSIRIIKIDLLMLFRIWLLKKYYIKKYGAFSNDYFIFGGLKPLAPTTIDRYKKNAYEKAKLPCITQHEFRHSYATRKIHKKVPIDFVSRSMGHSKVSTTLDIYLHKEKNTFNVFPS</sequence>
<dbReference type="PANTHER" id="PTHR30349:SF64">
    <property type="entry name" value="PROPHAGE INTEGRASE INTD-RELATED"/>
    <property type="match status" value="1"/>
</dbReference>
<evidence type="ECO:0000256" key="4">
    <source>
        <dbReference type="ARBA" id="ARBA00023172"/>
    </source>
</evidence>
<protein>
    <submittedName>
        <fullName evidence="6">Recombinase</fullName>
    </submittedName>
</protein>
<dbReference type="GO" id="GO:0003677">
    <property type="term" value="F:DNA binding"/>
    <property type="evidence" value="ECO:0007669"/>
    <property type="project" value="UniProtKB-KW"/>
</dbReference>
<accession>A0AAU8B816</accession>
<reference evidence="6" key="1">
    <citation type="submission" date="2024-03" db="EMBL/GenBank/DDBJ databases">
        <title>Diverse circular DNA viruses in blood, oral, and fecal samples of captive lemurs.</title>
        <authorList>
            <person name="Paietta E.N."/>
            <person name="Kraberger S."/>
            <person name="Lund M.C."/>
            <person name="Custer J.M."/>
            <person name="Vargas K.M."/>
            <person name="Ehmke E.E."/>
            <person name="Yoder A.D."/>
            <person name="Varsani A."/>
        </authorList>
    </citation>
    <scope>NUCLEOTIDE SEQUENCE</scope>
    <source>
        <strain evidence="6">Duke_28FS_21</strain>
    </source>
</reference>
<keyword evidence="3" id="KW-0238">DNA-binding</keyword>
<dbReference type="InterPro" id="IPR002104">
    <property type="entry name" value="Integrase_catalytic"/>
</dbReference>
<dbReference type="SUPFAM" id="SSF56349">
    <property type="entry name" value="DNA breaking-rejoining enzymes"/>
    <property type="match status" value="1"/>
</dbReference>
<evidence type="ECO:0000256" key="1">
    <source>
        <dbReference type="ARBA" id="ARBA00008857"/>
    </source>
</evidence>
<dbReference type="InterPro" id="IPR004107">
    <property type="entry name" value="Integrase_SAM-like_N"/>
</dbReference>
<dbReference type="PANTHER" id="PTHR30349">
    <property type="entry name" value="PHAGE INTEGRASE-RELATED"/>
    <property type="match status" value="1"/>
</dbReference>
<evidence type="ECO:0000313" key="6">
    <source>
        <dbReference type="EMBL" id="XCD07650.1"/>
    </source>
</evidence>
<feature type="domain" description="Tyr recombinase" evidence="5">
    <location>
        <begin position="106"/>
        <end position="294"/>
    </location>
</feature>
<dbReference type="Gene3D" id="1.10.150.130">
    <property type="match status" value="1"/>
</dbReference>
<keyword evidence="2" id="KW-0229">DNA integration</keyword>
<dbReference type="GO" id="GO:0015074">
    <property type="term" value="P:DNA integration"/>
    <property type="evidence" value="ECO:0007669"/>
    <property type="project" value="UniProtKB-KW"/>
</dbReference>
<evidence type="ECO:0000256" key="2">
    <source>
        <dbReference type="ARBA" id="ARBA00022908"/>
    </source>
</evidence>
<dbReference type="CDD" id="cd01189">
    <property type="entry name" value="INT_ICEBs1_C_like"/>
    <property type="match status" value="1"/>
</dbReference>
<evidence type="ECO:0000256" key="3">
    <source>
        <dbReference type="ARBA" id="ARBA00023125"/>
    </source>
</evidence>
<comment type="similarity">
    <text evidence="1">Belongs to the 'phage' integrase family.</text>
</comment>
<organism evidence="6">
    <name type="scientific">Dulem virus 59</name>
    <dbReference type="NCBI Taxonomy" id="3145770"/>
    <lineage>
        <taxon>Viruses</taxon>
        <taxon>Monodnaviria</taxon>
        <taxon>Loebvirae</taxon>
        <taxon>Hofneiviricota</taxon>
        <taxon>Faserviricetes</taxon>
        <taxon>Tubulavirales</taxon>
        <taxon>Inoviridae</taxon>
        <taxon>Inovirus</taxon>
    </lineage>
</organism>
<keyword evidence="4" id="KW-0233">DNA recombination</keyword>
<proteinExistence type="inferred from homology"/>
<dbReference type="EMBL" id="PP511793">
    <property type="protein sequence ID" value="XCD07650.1"/>
    <property type="molecule type" value="Genomic_DNA"/>
</dbReference>
<dbReference type="GO" id="GO:0006310">
    <property type="term" value="P:DNA recombination"/>
    <property type="evidence" value="ECO:0007669"/>
    <property type="project" value="UniProtKB-KW"/>
</dbReference>
<dbReference type="Pfam" id="PF00589">
    <property type="entry name" value="Phage_integrase"/>
    <property type="match status" value="1"/>
</dbReference>
<dbReference type="InterPro" id="IPR011010">
    <property type="entry name" value="DNA_brk_join_enz"/>
</dbReference>
<name>A0AAU8B816_9VIRU</name>
<dbReference type="Gene3D" id="1.10.443.10">
    <property type="entry name" value="Intergrase catalytic core"/>
    <property type="match status" value="1"/>
</dbReference>
<dbReference type="InterPro" id="IPR050090">
    <property type="entry name" value="Tyrosine_recombinase_XerCD"/>
</dbReference>
<evidence type="ECO:0000259" key="5">
    <source>
        <dbReference type="PROSITE" id="PS51898"/>
    </source>
</evidence>